<keyword evidence="1 4" id="KW-0732">Signal</keyword>
<feature type="signal peptide" evidence="4">
    <location>
        <begin position="1"/>
        <end position="16"/>
    </location>
</feature>
<evidence type="ECO:0000256" key="1">
    <source>
        <dbReference type="ARBA" id="ARBA00022729"/>
    </source>
</evidence>
<reference evidence="6 8" key="1">
    <citation type="journal article" date="2020" name="Stud. Mycol.">
        <title>101 Dothideomycetes genomes: a test case for predicting lifestyles and emergence of pathogens.</title>
        <authorList>
            <person name="Haridas S."/>
            <person name="Albert R."/>
            <person name="Binder M."/>
            <person name="Bloem J."/>
            <person name="Labutti K."/>
            <person name="Salamov A."/>
            <person name="Andreopoulos B."/>
            <person name="Baker S."/>
            <person name="Barry K."/>
            <person name="Bills G."/>
            <person name="Bluhm B."/>
            <person name="Cannon C."/>
            <person name="Castanera R."/>
            <person name="Culley D."/>
            <person name="Daum C."/>
            <person name="Ezra D."/>
            <person name="Gonzalez J."/>
            <person name="Henrissat B."/>
            <person name="Kuo A."/>
            <person name="Liang C."/>
            <person name="Lipzen A."/>
            <person name="Lutzoni F."/>
            <person name="Magnuson J."/>
            <person name="Mondo S."/>
            <person name="Nolan M."/>
            <person name="Ohm R."/>
            <person name="Pangilinan J."/>
            <person name="Park H.-J."/>
            <person name="Ramirez L."/>
            <person name="Alfaro M."/>
            <person name="Sun H."/>
            <person name="Tritt A."/>
            <person name="Yoshinaga Y."/>
            <person name="Zwiers L.-H."/>
            <person name="Turgeon B."/>
            <person name="Goodwin S."/>
            <person name="Spatafora J."/>
            <person name="Crous P."/>
            <person name="Grigoriev I."/>
        </authorList>
    </citation>
    <scope>NUCLEOTIDE SEQUENCE</scope>
    <source>
        <strain evidence="6 8">CBS 304.34</strain>
    </source>
</reference>
<feature type="region of interest" description="Disordered" evidence="3">
    <location>
        <begin position="241"/>
        <end position="282"/>
    </location>
</feature>
<organism evidence="6">
    <name type="scientific">Mytilinidion resinicola</name>
    <dbReference type="NCBI Taxonomy" id="574789"/>
    <lineage>
        <taxon>Eukaryota</taxon>
        <taxon>Fungi</taxon>
        <taxon>Dikarya</taxon>
        <taxon>Ascomycota</taxon>
        <taxon>Pezizomycotina</taxon>
        <taxon>Dothideomycetes</taxon>
        <taxon>Pleosporomycetidae</taxon>
        <taxon>Mytilinidiales</taxon>
        <taxon>Mytilinidiaceae</taxon>
        <taxon>Mytilinidion</taxon>
    </lineage>
</organism>
<dbReference type="PROSITE" id="PS50256">
    <property type="entry name" value="PIR_REPEAT_2"/>
    <property type="match status" value="1"/>
</dbReference>
<name>A0A6A6YPY4_9PEZI</name>
<gene>
    <name evidence="6 8" type="ORF">BDZ99DRAFT_462647</name>
</gene>
<reference evidence="8" key="2">
    <citation type="submission" date="2020-04" db="EMBL/GenBank/DDBJ databases">
        <authorList>
            <consortium name="NCBI Genome Project"/>
        </authorList>
    </citation>
    <scope>NUCLEOTIDE SEQUENCE</scope>
    <source>
        <strain evidence="8">CBS 304.34</strain>
    </source>
</reference>
<evidence type="ECO:0000313" key="8">
    <source>
        <dbReference type="RefSeq" id="XP_033576999.1"/>
    </source>
</evidence>
<keyword evidence="7" id="KW-1185">Reference proteome</keyword>
<dbReference type="Pfam" id="PF22799">
    <property type="entry name" value="PIR1-like_C"/>
    <property type="match status" value="1"/>
</dbReference>
<dbReference type="GO" id="GO:0031505">
    <property type="term" value="P:fungal-type cell wall organization"/>
    <property type="evidence" value="ECO:0007669"/>
    <property type="project" value="UniProtKB-ARBA"/>
</dbReference>
<feature type="chain" id="PRO_5044629244" description="Cell wall mannoprotein PIR1-like C-terminal domain-containing protein" evidence="4">
    <location>
        <begin position="17"/>
        <end position="323"/>
    </location>
</feature>
<dbReference type="InterPro" id="IPR000420">
    <property type="entry name" value="Yeast_PIR_rpt"/>
</dbReference>
<evidence type="ECO:0000256" key="2">
    <source>
        <dbReference type="ARBA" id="ARBA00022737"/>
    </source>
</evidence>
<protein>
    <recommendedName>
        <fullName evidence="5">Cell wall mannoprotein PIR1-like C-terminal domain-containing protein</fullName>
    </recommendedName>
</protein>
<dbReference type="GO" id="GO:0005199">
    <property type="term" value="F:structural constituent of cell wall"/>
    <property type="evidence" value="ECO:0007669"/>
    <property type="project" value="InterPro"/>
</dbReference>
<proteinExistence type="predicted"/>
<feature type="compositionally biased region" description="Polar residues" evidence="3">
    <location>
        <begin position="178"/>
        <end position="201"/>
    </location>
</feature>
<evidence type="ECO:0000313" key="7">
    <source>
        <dbReference type="Proteomes" id="UP000504636"/>
    </source>
</evidence>
<dbReference type="PANTHER" id="PTHR47254">
    <property type="entry name" value="CELL WALL MANNOPROTEIN CIS3-RELATED"/>
    <property type="match status" value="1"/>
</dbReference>
<dbReference type="InterPro" id="IPR051153">
    <property type="entry name" value="Yeast_CWMannoprotein_PIR"/>
</dbReference>
<dbReference type="Pfam" id="PF00399">
    <property type="entry name" value="PIR"/>
    <property type="match status" value="1"/>
</dbReference>
<feature type="domain" description="Cell wall mannoprotein PIR1-like C-terminal" evidence="5">
    <location>
        <begin position="74"/>
        <end position="147"/>
    </location>
</feature>
<dbReference type="PANTHER" id="PTHR47254:SF2">
    <property type="entry name" value="COVALENTLY-LINKED CELL WALL PROTEIN"/>
    <property type="match status" value="1"/>
</dbReference>
<accession>A0A6A6YPY4</accession>
<dbReference type="EMBL" id="MU003700">
    <property type="protein sequence ID" value="KAF2810035.1"/>
    <property type="molecule type" value="Genomic_DNA"/>
</dbReference>
<evidence type="ECO:0000313" key="6">
    <source>
        <dbReference type="EMBL" id="KAF2810035.1"/>
    </source>
</evidence>
<evidence type="ECO:0000256" key="3">
    <source>
        <dbReference type="SAM" id="MobiDB-lite"/>
    </source>
</evidence>
<dbReference type="Proteomes" id="UP000504636">
    <property type="component" value="Unplaced"/>
</dbReference>
<dbReference type="GeneID" id="54460792"/>
<dbReference type="RefSeq" id="XP_033576999.1">
    <property type="nucleotide sequence ID" value="XM_033719899.1"/>
</dbReference>
<sequence>MRSTFALLALAAGAFARPQGVTTEIAPSATAPAGCSPTYPGTFEITVVNATTSKKRDLVRRQKSGILKLSLAGGVLHDQAGRTGYVAANYQIQFDEPPQTGAIYTSGFSVCGNGSLALGGSAVFYQCDSGSFFNLYDRSWAAQCTPIYIVAEGGAPAASQASDGQPAGKTAITAPVTQLTDGQPGASTLLPSPPVVTQLSDGQPGISSALPAPVSQLSDGQPQIVSAAPVSVLTDGQIQAPTGVPVSQATDGQIQGPTGAPVSQISDGQPQAPTGTPVSEITDGQSMYTCEIPQRIRRIRAPSRMVLQIQSRVKGYPCPWIFA</sequence>
<feature type="region of interest" description="Disordered" evidence="3">
    <location>
        <begin position="178"/>
        <end position="221"/>
    </location>
</feature>
<dbReference type="GO" id="GO:0009277">
    <property type="term" value="C:fungal-type cell wall"/>
    <property type="evidence" value="ECO:0007669"/>
    <property type="project" value="TreeGrafter"/>
</dbReference>
<evidence type="ECO:0000256" key="4">
    <source>
        <dbReference type="SAM" id="SignalP"/>
    </source>
</evidence>
<dbReference type="InterPro" id="IPR054508">
    <property type="entry name" value="PIR1-like_C"/>
</dbReference>
<reference evidence="8" key="3">
    <citation type="submission" date="2025-04" db="UniProtKB">
        <authorList>
            <consortium name="RefSeq"/>
        </authorList>
    </citation>
    <scope>IDENTIFICATION</scope>
    <source>
        <strain evidence="8">CBS 304.34</strain>
    </source>
</reference>
<dbReference type="AlphaFoldDB" id="A0A6A6YPY4"/>
<keyword evidence="2" id="KW-0677">Repeat</keyword>
<evidence type="ECO:0000259" key="5">
    <source>
        <dbReference type="Pfam" id="PF22799"/>
    </source>
</evidence>
<dbReference type="OrthoDB" id="5415592at2759"/>